<feature type="compositionally biased region" description="Pro residues" evidence="6">
    <location>
        <begin position="26"/>
        <end position="49"/>
    </location>
</feature>
<keyword evidence="2" id="KW-1003">Cell membrane</keyword>
<dbReference type="InterPro" id="IPR003760">
    <property type="entry name" value="PnrA-like"/>
</dbReference>
<evidence type="ECO:0000313" key="10">
    <source>
        <dbReference type="Proteomes" id="UP001595704"/>
    </source>
</evidence>
<evidence type="ECO:0000313" key="9">
    <source>
        <dbReference type="EMBL" id="MFC3635918.1"/>
    </source>
</evidence>
<feature type="domain" description="ABC transporter substrate-binding protein PnrA-like" evidence="8">
    <location>
        <begin position="55"/>
        <end position="315"/>
    </location>
</feature>
<proteinExistence type="predicted"/>
<keyword evidence="4" id="KW-0472">Membrane</keyword>
<evidence type="ECO:0000256" key="3">
    <source>
        <dbReference type="ARBA" id="ARBA00022729"/>
    </source>
</evidence>
<dbReference type="PANTHER" id="PTHR34296:SF2">
    <property type="entry name" value="ABC TRANSPORTER GUANOSINE-BINDING PROTEIN NUPN"/>
    <property type="match status" value="1"/>
</dbReference>
<dbReference type="Pfam" id="PF02608">
    <property type="entry name" value="Bmp"/>
    <property type="match status" value="1"/>
</dbReference>
<keyword evidence="5" id="KW-0449">Lipoprotein</keyword>
<name>A0ABV7UBM4_9HYPH</name>
<evidence type="ECO:0000256" key="7">
    <source>
        <dbReference type="SAM" id="SignalP"/>
    </source>
</evidence>
<sequence length="357" mass="36024">MLRNSALVLAATMMLAHAQSAAAQQPAPPASPATPPPAPPASSPPPAPPAGILVVDDGVSGAEPLAGVQEAMRLYGVSGRRADLVASAASKATEAMRNLAQGRRTVVVVGANVGAALEQVAKEFPDNRFTLIGGAANGANIRAITFRDNETGWLAAWLAGRLAGEGHVGFVGGPAANERRPALCATAQGLVTANPNALLFPDLESADVEPKLEARRGAELARGQIDRGASIIITPAGAAGAGAMETVRDLGALGVVRNSNALSLFPGNVLAMQARRYDAVILSALEASAGSNWTAGAVSVGLKEGGVALRLNDAVAPPTPPDVRAALQDNVAAIITGALVVPGMTAEGRCPTPQRTQ</sequence>
<evidence type="ECO:0000256" key="1">
    <source>
        <dbReference type="ARBA" id="ARBA00004236"/>
    </source>
</evidence>
<evidence type="ECO:0000256" key="2">
    <source>
        <dbReference type="ARBA" id="ARBA00022475"/>
    </source>
</evidence>
<protein>
    <submittedName>
        <fullName evidence="9">BMP family protein</fullName>
    </submittedName>
</protein>
<feature type="chain" id="PRO_5047303066" evidence="7">
    <location>
        <begin position="24"/>
        <end position="357"/>
    </location>
</feature>
<organism evidence="9 10">
    <name type="scientific">Camelimonas fluminis</name>
    <dbReference type="NCBI Taxonomy" id="1576911"/>
    <lineage>
        <taxon>Bacteria</taxon>
        <taxon>Pseudomonadati</taxon>
        <taxon>Pseudomonadota</taxon>
        <taxon>Alphaproteobacteria</taxon>
        <taxon>Hyphomicrobiales</taxon>
        <taxon>Chelatococcaceae</taxon>
        <taxon>Camelimonas</taxon>
    </lineage>
</organism>
<dbReference type="Proteomes" id="UP001595704">
    <property type="component" value="Unassembled WGS sequence"/>
</dbReference>
<comment type="subcellular location">
    <subcellularLocation>
        <location evidence="1">Cell membrane</location>
    </subcellularLocation>
</comment>
<evidence type="ECO:0000256" key="6">
    <source>
        <dbReference type="SAM" id="MobiDB-lite"/>
    </source>
</evidence>
<keyword evidence="10" id="KW-1185">Reference proteome</keyword>
<keyword evidence="3 7" id="KW-0732">Signal</keyword>
<dbReference type="PANTHER" id="PTHR34296">
    <property type="entry name" value="TRANSCRIPTIONAL ACTIVATOR PROTEIN MED"/>
    <property type="match status" value="1"/>
</dbReference>
<feature type="region of interest" description="Disordered" evidence="6">
    <location>
        <begin position="20"/>
        <end position="51"/>
    </location>
</feature>
<dbReference type="InterPro" id="IPR050957">
    <property type="entry name" value="BMP_lipoprotein"/>
</dbReference>
<dbReference type="EMBL" id="JBHRYC010000006">
    <property type="protein sequence ID" value="MFC3635918.1"/>
    <property type="molecule type" value="Genomic_DNA"/>
</dbReference>
<feature type="signal peptide" evidence="7">
    <location>
        <begin position="1"/>
        <end position="23"/>
    </location>
</feature>
<gene>
    <name evidence="9" type="ORF">ACFONL_00700</name>
</gene>
<evidence type="ECO:0000256" key="5">
    <source>
        <dbReference type="ARBA" id="ARBA00023288"/>
    </source>
</evidence>
<evidence type="ECO:0000256" key="4">
    <source>
        <dbReference type="ARBA" id="ARBA00023136"/>
    </source>
</evidence>
<dbReference type="RefSeq" id="WP_191319743.1">
    <property type="nucleotide sequence ID" value="NZ_BNCG01000010.1"/>
</dbReference>
<evidence type="ECO:0000259" key="8">
    <source>
        <dbReference type="Pfam" id="PF02608"/>
    </source>
</evidence>
<comment type="caution">
    <text evidence="9">The sequence shown here is derived from an EMBL/GenBank/DDBJ whole genome shotgun (WGS) entry which is preliminary data.</text>
</comment>
<dbReference type="Gene3D" id="3.40.50.2300">
    <property type="match status" value="2"/>
</dbReference>
<reference evidence="10" key="1">
    <citation type="journal article" date="2019" name="Int. J. Syst. Evol. Microbiol.">
        <title>The Global Catalogue of Microorganisms (GCM) 10K type strain sequencing project: providing services to taxonomists for standard genome sequencing and annotation.</title>
        <authorList>
            <consortium name="The Broad Institute Genomics Platform"/>
            <consortium name="The Broad Institute Genome Sequencing Center for Infectious Disease"/>
            <person name="Wu L."/>
            <person name="Ma J."/>
        </authorList>
    </citation>
    <scope>NUCLEOTIDE SEQUENCE [LARGE SCALE GENOMIC DNA]</scope>
    <source>
        <strain evidence="10">KCTC 42282</strain>
    </source>
</reference>
<accession>A0ABV7UBM4</accession>